<dbReference type="InterPro" id="IPR015943">
    <property type="entry name" value="WD40/YVTN_repeat-like_dom_sf"/>
</dbReference>
<evidence type="ECO:0000259" key="5">
    <source>
        <dbReference type="PROSITE" id="PS50837"/>
    </source>
</evidence>
<feature type="repeat" description="WD" evidence="3">
    <location>
        <begin position="1060"/>
        <end position="1101"/>
    </location>
</feature>
<evidence type="ECO:0000256" key="1">
    <source>
        <dbReference type="ARBA" id="ARBA00022574"/>
    </source>
</evidence>
<dbReference type="InterPro" id="IPR056884">
    <property type="entry name" value="NPHP3-like_N"/>
</dbReference>
<feature type="compositionally biased region" description="Polar residues" evidence="4">
    <location>
        <begin position="80"/>
        <end position="106"/>
    </location>
</feature>
<dbReference type="Gene3D" id="2.130.10.10">
    <property type="entry name" value="YVTN repeat-like/Quinoprotein amine dehydrogenase"/>
    <property type="match status" value="4"/>
</dbReference>
<feature type="repeat" description="WD" evidence="3">
    <location>
        <begin position="930"/>
        <end position="952"/>
    </location>
</feature>
<sequence>MVNKKKMKSSKSGTVKKSVLERFKPKNLFNRSQASFPVPSSPGGEDWDEDVASVQSGVSSPGLQMIVPLLGPSQAQLLTSQSSYPNAGPSNSAQTYDHQGSASSIGPTGPHSKGTVVDPPKTPANPEILTHDAKSTSQSLAGVAWDFTAMLLKRLPNAIDTNPVKIASNIIKIVLEISDAVRENIDVVDKRILSTVDQLRALEEARDGWKPHSDKEMRAVELFESTLTKEYANLIKLKEQSLIRKIADHEKDKGEITEIFQRINEAREQLVIVTGLRVHQIALEIREEVARLLLERLEAAHSADHKYEPEGKDQQSLRRTVCTPGTRVRILGDIARWANDTSSESESIFWLLGQAGSGKTTIAHTIARRFEFAHDADDTIILGGNFFCSRHFKETRSATRIVRTIAYQLALRCKPFADALDHRSFDTVHQNVRTQLQCLLVDPWKRVQSAGLSEVPRFLVIIDALDEIDDEGGSEFLRGLLDSIDKHDLRGLKFFATSRPDQDLVEHLQSFQNKQFYHLRQVPVEEADADVTAYLNAELPRFRDTPEMKKLVEQAASLFIYAATVVKYLSKLKFSLSEQTRRIGRLLESGIPQSTKETPLLDKLYQQVLFDTVGQFMNDEDEDENINFKHRLKILHTFLCSAEPISIDVVANLISPSDEPNFAETVTHVLASLHAVLYTENDKVFSYHKSFTDFIYNENRAKEFWCNLPQFHLLLSRNCFDIMNSELKFNVANIQSSFVLDRDNTALPDAIKQNISPVLRYTCHNWVYHLSLADSNELADTLTNFLKLPVLFWIEAMNLMGSRRLCEYMLRGAHKVVMNNTSLEEAFTEAASFALYFSGSAASLSMPHLYISSLATWRTTSGLSQGWKTRFPGIPKFVHSAGGAALMTITTESPASTIALSSDGKYIVSGSEDRTVQVWDASTGEELKRIVSGSSDRMVRVWDALTGKKLMVLEGHSDYVRSVAFSSDNKQIVSGSLDGTVRVWDASTGEEPKVLEGHTHFVWSVAFSSDNKQIVSGSEDRTVRVWDVSMGKELKVLEGHGGSVWSVAFSSDNKKILKVLEGHGGSIRSVAFSSDNKRIVSGSEDRTVRVWDASMGKELKVLEGHSNYVRSVAFSSNNNQIVSGSDDGTVRVWDASTGEELNVLKDSDNYRKSLCYSRQKDPDQGYTGWLFSPLTNHFLMFVAPDAKLPDSCNILTMPRSAAASLDFTFSTLGPNWSNCSSSDIIFFID</sequence>
<protein>
    <submittedName>
        <fullName evidence="6">WD40 repeat-like protein</fullName>
    </submittedName>
</protein>
<feature type="region of interest" description="Disordered" evidence="4">
    <location>
        <begin position="30"/>
        <end position="55"/>
    </location>
</feature>
<evidence type="ECO:0000256" key="2">
    <source>
        <dbReference type="ARBA" id="ARBA00022737"/>
    </source>
</evidence>
<feature type="repeat" description="WD" evidence="3">
    <location>
        <begin position="888"/>
        <end position="929"/>
    </location>
</feature>
<dbReference type="InterPro" id="IPR011047">
    <property type="entry name" value="Quinoprotein_ADH-like_sf"/>
</dbReference>
<evidence type="ECO:0000256" key="4">
    <source>
        <dbReference type="SAM" id="MobiDB-lite"/>
    </source>
</evidence>
<dbReference type="InterPro" id="IPR027417">
    <property type="entry name" value="P-loop_NTPase"/>
</dbReference>
<evidence type="ECO:0000313" key="7">
    <source>
        <dbReference type="Proteomes" id="UP000807469"/>
    </source>
</evidence>
<dbReference type="SUPFAM" id="SSF50998">
    <property type="entry name" value="Quinoprotein alcohol dehydrogenase-like"/>
    <property type="match status" value="1"/>
</dbReference>
<dbReference type="PROSITE" id="PS50837">
    <property type="entry name" value="NACHT"/>
    <property type="match status" value="1"/>
</dbReference>
<dbReference type="PROSITE" id="PS50294">
    <property type="entry name" value="WD_REPEATS_REGION"/>
    <property type="match status" value="5"/>
</dbReference>
<organism evidence="6 7">
    <name type="scientific">Pholiota conissans</name>
    <dbReference type="NCBI Taxonomy" id="109636"/>
    <lineage>
        <taxon>Eukaryota</taxon>
        <taxon>Fungi</taxon>
        <taxon>Dikarya</taxon>
        <taxon>Basidiomycota</taxon>
        <taxon>Agaricomycotina</taxon>
        <taxon>Agaricomycetes</taxon>
        <taxon>Agaricomycetidae</taxon>
        <taxon>Agaricales</taxon>
        <taxon>Agaricineae</taxon>
        <taxon>Strophariaceae</taxon>
        <taxon>Pholiota</taxon>
    </lineage>
</organism>
<reference evidence="6" key="1">
    <citation type="submission" date="2020-11" db="EMBL/GenBank/DDBJ databases">
        <authorList>
            <consortium name="DOE Joint Genome Institute"/>
            <person name="Ahrendt S."/>
            <person name="Riley R."/>
            <person name="Andreopoulos W."/>
            <person name="Labutti K."/>
            <person name="Pangilinan J."/>
            <person name="Ruiz-Duenas F.J."/>
            <person name="Barrasa J.M."/>
            <person name="Sanchez-Garcia M."/>
            <person name="Camarero S."/>
            <person name="Miyauchi S."/>
            <person name="Serrano A."/>
            <person name="Linde D."/>
            <person name="Babiker R."/>
            <person name="Drula E."/>
            <person name="Ayuso-Fernandez I."/>
            <person name="Pacheco R."/>
            <person name="Padilla G."/>
            <person name="Ferreira P."/>
            <person name="Barriuso J."/>
            <person name="Kellner H."/>
            <person name="Castanera R."/>
            <person name="Alfaro M."/>
            <person name="Ramirez L."/>
            <person name="Pisabarro A.G."/>
            <person name="Kuo A."/>
            <person name="Tritt A."/>
            <person name="Lipzen A."/>
            <person name="He G."/>
            <person name="Yan M."/>
            <person name="Ng V."/>
            <person name="Cullen D."/>
            <person name="Martin F."/>
            <person name="Rosso M.-N."/>
            <person name="Henrissat B."/>
            <person name="Hibbett D."/>
            <person name="Martinez A.T."/>
            <person name="Grigoriev I.V."/>
        </authorList>
    </citation>
    <scope>NUCLEOTIDE SEQUENCE</scope>
    <source>
        <strain evidence="6">CIRM-BRFM 674</strain>
    </source>
</reference>
<dbReference type="SMART" id="SM00320">
    <property type="entry name" value="WD40"/>
    <property type="match status" value="5"/>
</dbReference>
<dbReference type="Pfam" id="PF00400">
    <property type="entry name" value="WD40"/>
    <property type="match status" value="5"/>
</dbReference>
<dbReference type="Gene3D" id="3.40.50.300">
    <property type="entry name" value="P-loop containing nucleotide triphosphate hydrolases"/>
    <property type="match status" value="1"/>
</dbReference>
<dbReference type="AlphaFoldDB" id="A0A9P5YKR9"/>
<dbReference type="EMBL" id="MU155649">
    <property type="protein sequence ID" value="KAF9471633.1"/>
    <property type="molecule type" value="Genomic_DNA"/>
</dbReference>
<evidence type="ECO:0000256" key="3">
    <source>
        <dbReference type="PROSITE-ProRule" id="PRU00221"/>
    </source>
</evidence>
<comment type="caution">
    <text evidence="6">The sequence shown here is derived from an EMBL/GenBank/DDBJ whole genome shotgun (WGS) entry which is preliminary data.</text>
</comment>
<keyword evidence="7" id="KW-1185">Reference proteome</keyword>
<gene>
    <name evidence="6" type="ORF">BDN70DRAFT_887899</name>
</gene>
<dbReference type="CDD" id="cd21037">
    <property type="entry name" value="MLKL_NTD"/>
    <property type="match status" value="1"/>
</dbReference>
<feature type="domain" description="NACHT" evidence="5">
    <location>
        <begin position="347"/>
        <end position="501"/>
    </location>
</feature>
<proteinExistence type="predicted"/>
<dbReference type="CDD" id="cd00200">
    <property type="entry name" value="WD40"/>
    <property type="match status" value="1"/>
</dbReference>
<dbReference type="InterPro" id="IPR020472">
    <property type="entry name" value="WD40_PAC1"/>
</dbReference>
<dbReference type="SUPFAM" id="SSF52540">
    <property type="entry name" value="P-loop containing nucleoside triphosphate hydrolases"/>
    <property type="match status" value="1"/>
</dbReference>
<feature type="region of interest" description="Disordered" evidence="4">
    <location>
        <begin position="80"/>
        <end position="135"/>
    </location>
</feature>
<dbReference type="Pfam" id="PF24883">
    <property type="entry name" value="NPHP3_N"/>
    <property type="match status" value="1"/>
</dbReference>
<keyword evidence="2" id="KW-0677">Repeat</keyword>
<dbReference type="InterPro" id="IPR001680">
    <property type="entry name" value="WD40_rpt"/>
</dbReference>
<dbReference type="OrthoDB" id="163438at2759"/>
<keyword evidence="1 3" id="KW-0853">WD repeat</keyword>
<evidence type="ECO:0000313" key="6">
    <source>
        <dbReference type="EMBL" id="KAF9471633.1"/>
    </source>
</evidence>
<dbReference type="PROSITE" id="PS50082">
    <property type="entry name" value="WD_REPEATS_2"/>
    <property type="match status" value="6"/>
</dbReference>
<dbReference type="Proteomes" id="UP000807469">
    <property type="component" value="Unassembled WGS sequence"/>
</dbReference>
<dbReference type="PRINTS" id="PR00320">
    <property type="entry name" value="GPROTEINBRPT"/>
</dbReference>
<name>A0A9P5YKR9_9AGAR</name>
<accession>A0A9P5YKR9</accession>
<dbReference type="PANTHER" id="PTHR19848">
    <property type="entry name" value="WD40 REPEAT PROTEIN"/>
    <property type="match status" value="1"/>
</dbReference>
<dbReference type="InterPro" id="IPR007111">
    <property type="entry name" value="NACHT_NTPase"/>
</dbReference>
<feature type="repeat" description="WD" evidence="3">
    <location>
        <begin position="1102"/>
        <end position="1143"/>
    </location>
</feature>
<dbReference type="PANTHER" id="PTHR19848:SF8">
    <property type="entry name" value="F-BOX AND WD REPEAT DOMAIN CONTAINING 7"/>
    <property type="match status" value="1"/>
</dbReference>
<feature type="repeat" description="WD" evidence="3">
    <location>
        <begin position="953"/>
        <end position="994"/>
    </location>
</feature>
<feature type="repeat" description="WD" evidence="3">
    <location>
        <begin position="995"/>
        <end position="1036"/>
    </location>
</feature>
<dbReference type="PROSITE" id="PS00678">
    <property type="entry name" value="WD_REPEATS_1"/>
    <property type="match status" value="4"/>
</dbReference>
<dbReference type="InterPro" id="IPR019775">
    <property type="entry name" value="WD40_repeat_CS"/>
</dbReference>
<dbReference type="InterPro" id="IPR059179">
    <property type="entry name" value="MLKL-like_MCAfunc"/>
</dbReference>